<dbReference type="InterPro" id="IPR035965">
    <property type="entry name" value="PAS-like_dom_sf"/>
</dbReference>
<evidence type="ECO:0000256" key="2">
    <source>
        <dbReference type="ARBA" id="ARBA00004370"/>
    </source>
</evidence>
<evidence type="ECO:0000256" key="10">
    <source>
        <dbReference type="SAM" id="Phobius"/>
    </source>
</evidence>
<reference evidence="13 14" key="1">
    <citation type="journal article" date="2020" name="Arch. Microbiol.">
        <title>The genome sequence of the giant phototrophic gammaproteobacterium Thiospirillum jenense gives insight into its physiological properties and phylogenetic relationships.</title>
        <authorList>
            <person name="Imhoff J.F."/>
            <person name="Meyer T.E."/>
            <person name="Kyndt J.A."/>
        </authorList>
    </citation>
    <scope>NUCLEOTIDE SEQUENCE [LARGE SCALE GENOMIC DNA]</scope>
    <source>
        <strain evidence="13 14">DSM 216</strain>
    </source>
</reference>
<dbReference type="EC" id="2.7.13.3" evidence="3"/>
<dbReference type="InterPro" id="IPR036097">
    <property type="entry name" value="HisK_dim/P_sf"/>
</dbReference>
<feature type="domain" description="Histidine kinase" evidence="11">
    <location>
        <begin position="470"/>
        <end position="684"/>
    </location>
</feature>
<dbReference type="CDD" id="cd06225">
    <property type="entry name" value="HAMP"/>
    <property type="match status" value="1"/>
</dbReference>
<name>A0A839HB02_9GAMM</name>
<dbReference type="SMART" id="SM00387">
    <property type="entry name" value="HATPase_c"/>
    <property type="match status" value="1"/>
</dbReference>
<keyword evidence="10" id="KW-0472">Membrane</keyword>
<feature type="transmembrane region" description="Helical" evidence="10">
    <location>
        <begin position="58"/>
        <end position="77"/>
    </location>
</feature>
<dbReference type="PANTHER" id="PTHR43065:SF10">
    <property type="entry name" value="PEROXIDE STRESS-ACTIVATED HISTIDINE KINASE MAK3"/>
    <property type="match status" value="1"/>
</dbReference>
<keyword evidence="4" id="KW-0597">Phosphoprotein</keyword>
<feature type="domain" description="HAMP" evidence="12">
    <location>
        <begin position="277"/>
        <end position="330"/>
    </location>
</feature>
<evidence type="ECO:0000256" key="6">
    <source>
        <dbReference type="ARBA" id="ARBA00022741"/>
    </source>
</evidence>
<evidence type="ECO:0000256" key="1">
    <source>
        <dbReference type="ARBA" id="ARBA00000085"/>
    </source>
</evidence>
<dbReference type="Gene3D" id="1.10.287.130">
    <property type="match status" value="1"/>
</dbReference>
<dbReference type="SUPFAM" id="SSF47384">
    <property type="entry name" value="Homodimeric domain of signal transducing histidine kinase"/>
    <property type="match status" value="1"/>
</dbReference>
<dbReference type="EMBL" id="JABVCQ010000006">
    <property type="protein sequence ID" value="MBB1125410.1"/>
    <property type="molecule type" value="Genomic_DNA"/>
</dbReference>
<dbReference type="GO" id="GO:0016020">
    <property type="term" value="C:membrane"/>
    <property type="evidence" value="ECO:0007669"/>
    <property type="project" value="UniProtKB-SubCell"/>
</dbReference>
<dbReference type="InterPro" id="IPR003660">
    <property type="entry name" value="HAMP_dom"/>
</dbReference>
<dbReference type="Gene3D" id="3.30.450.20">
    <property type="entry name" value="PAS domain"/>
    <property type="match status" value="1"/>
</dbReference>
<dbReference type="GO" id="GO:0005524">
    <property type="term" value="F:ATP binding"/>
    <property type="evidence" value="ECO:0007669"/>
    <property type="project" value="UniProtKB-KW"/>
</dbReference>
<gene>
    <name evidence="13" type="ORF">HUK38_04085</name>
</gene>
<dbReference type="PROSITE" id="PS50109">
    <property type="entry name" value="HIS_KIN"/>
    <property type="match status" value="1"/>
</dbReference>
<evidence type="ECO:0000256" key="5">
    <source>
        <dbReference type="ARBA" id="ARBA00022679"/>
    </source>
</evidence>
<dbReference type="InterPro" id="IPR005467">
    <property type="entry name" value="His_kinase_dom"/>
</dbReference>
<dbReference type="SMART" id="SM00304">
    <property type="entry name" value="HAMP"/>
    <property type="match status" value="1"/>
</dbReference>
<dbReference type="InterPro" id="IPR017232">
    <property type="entry name" value="NtrY"/>
</dbReference>
<comment type="catalytic activity">
    <reaction evidence="1">
        <text>ATP + protein L-histidine = ADP + protein N-phospho-L-histidine.</text>
        <dbReference type="EC" id="2.7.13.3"/>
    </reaction>
</comment>
<dbReference type="PRINTS" id="PR00344">
    <property type="entry name" value="BCTRLSENSOR"/>
</dbReference>
<organism evidence="13 14">
    <name type="scientific">Thiospirillum jenense</name>
    <dbReference type="NCBI Taxonomy" id="1653858"/>
    <lineage>
        <taxon>Bacteria</taxon>
        <taxon>Pseudomonadati</taxon>
        <taxon>Pseudomonadota</taxon>
        <taxon>Gammaproteobacteria</taxon>
        <taxon>Chromatiales</taxon>
        <taxon>Chromatiaceae</taxon>
        <taxon>Thiospirillum</taxon>
    </lineage>
</organism>
<dbReference type="CDD" id="cd00082">
    <property type="entry name" value="HisKA"/>
    <property type="match status" value="1"/>
</dbReference>
<dbReference type="Pfam" id="PF02518">
    <property type="entry name" value="HATPase_c"/>
    <property type="match status" value="1"/>
</dbReference>
<dbReference type="Gene3D" id="3.30.565.10">
    <property type="entry name" value="Histidine kinase-like ATPase, C-terminal domain"/>
    <property type="match status" value="1"/>
</dbReference>
<keyword evidence="14" id="KW-1185">Reference proteome</keyword>
<dbReference type="SUPFAM" id="SSF55874">
    <property type="entry name" value="ATPase domain of HSP90 chaperone/DNA topoisomerase II/histidine kinase"/>
    <property type="match status" value="1"/>
</dbReference>
<keyword evidence="5" id="KW-0808">Transferase</keyword>
<evidence type="ECO:0000256" key="7">
    <source>
        <dbReference type="ARBA" id="ARBA00022777"/>
    </source>
</evidence>
<evidence type="ECO:0000313" key="14">
    <source>
        <dbReference type="Proteomes" id="UP000548632"/>
    </source>
</evidence>
<keyword evidence="10" id="KW-1133">Transmembrane helix</keyword>
<evidence type="ECO:0000313" key="13">
    <source>
        <dbReference type="EMBL" id="MBB1125410.1"/>
    </source>
</evidence>
<dbReference type="SUPFAM" id="SSF55785">
    <property type="entry name" value="PYP-like sensor domain (PAS domain)"/>
    <property type="match status" value="1"/>
</dbReference>
<dbReference type="AlphaFoldDB" id="A0A839HB02"/>
<comment type="caution">
    <text evidence="13">The sequence shown here is derived from an EMBL/GenBank/DDBJ whole genome shotgun (WGS) entry which is preliminary data.</text>
</comment>
<accession>A0A839HB02</accession>
<dbReference type="Pfam" id="PF00512">
    <property type="entry name" value="HisKA"/>
    <property type="match status" value="1"/>
</dbReference>
<dbReference type="PROSITE" id="PS50885">
    <property type="entry name" value="HAMP"/>
    <property type="match status" value="1"/>
</dbReference>
<evidence type="ECO:0000256" key="8">
    <source>
        <dbReference type="ARBA" id="ARBA00022840"/>
    </source>
</evidence>
<dbReference type="PIRSF" id="PIRSF037532">
    <property type="entry name" value="STHK_NtrY"/>
    <property type="match status" value="1"/>
</dbReference>
<evidence type="ECO:0000256" key="3">
    <source>
        <dbReference type="ARBA" id="ARBA00012438"/>
    </source>
</evidence>
<dbReference type="Gene3D" id="6.10.340.10">
    <property type="match status" value="1"/>
</dbReference>
<keyword evidence="10" id="KW-0812">Transmembrane</keyword>
<protein>
    <recommendedName>
        <fullName evidence="3">histidine kinase</fullName>
        <ecNumber evidence="3">2.7.13.3</ecNumber>
    </recommendedName>
</protein>
<dbReference type="InterPro" id="IPR036890">
    <property type="entry name" value="HATPase_C_sf"/>
</dbReference>
<keyword evidence="6" id="KW-0547">Nucleotide-binding</keyword>
<dbReference type="SUPFAM" id="SSF158472">
    <property type="entry name" value="HAMP domain-like"/>
    <property type="match status" value="1"/>
</dbReference>
<dbReference type="InterPro" id="IPR003661">
    <property type="entry name" value="HisK_dim/P_dom"/>
</dbReference>
<evidence type="ECO:0000256" key="9">
    <source>
        <dbReference type="ARBA" id="ARBA00023012"/>
    </source>
</evidence>
<keyword evidence="7" id="KW-0418">Kinase</keyword>
<dbReference type="Proteomes" id="UP000548632">
    <property type="component" value="Unassembled WGS sequence"/>
</dbReference>
<feature type="transmembrane region" description="Helical" evidence="10">
    <location>
        <begin position="15"/>
        <end position="38"/>
    </location>
</feature>
<comment type="subcellular location">
    <subcellularLocation>
        <location evidence="2">Membrane</location>
    </subcellularLocation>
</comment>
<dbReference type="InterPro" id="IPR003594">
    <property type="entry name" value="HATPase_dom"/>
</dbReference>
<keyword evidence="9" id="KW-0902">Two-component regulatory system</keyword>
<keyword evidence="8" id="KW-0067">ATP-binding</keyword>
<dbReference type="SMART" id="SM00388">
    <property type="entry name" value="HisKA"/>
    <property type="match status" value="1"/>
</dbReference>
<feature type="transmembrane region" description="Helical" evidence="10">
    <location>
        <begin position="251"/>
        <end position="273"/>
    </location>
</feature>
<proteinExistence type="predicted"/>
<dbReference type="GO" id="GO:0000155">
    <property type="term" value="F:phosphorelay sensor kinase activity"/>
    <property type="evidence" value="ECO:0007669"/>
    <property type="project" value="InterPro"/>
</dbReference>
<evidence type="ECO:0000259" key="12">
    <source>
        <dbReference type="PROSITE" id="PS50885"/>
    </source>
</evidence>
<sequence>MSNAVQNSEALSRLFLPLLFLVIGGLVVLVIAVVINVIKLIERYRRQAIGARLTARMLGLFSLIALLPVGVVYYYSLGFLLRGIDSWFDVAIDRAMEDALTLNQASLDINQRVLMKYTAQLLSGIEDRSVTALTLTLGDLRHQSGALELTVFNTSGEVMGTASDDPVQLVPNQPDHEIMQRVRDGSDYVGLDTADNGELLVRVLVNDPKHRALMMHASFPTSERISQLANRLEDAYNHYRELAYLRQSLKFSFSLTLSLVLIFGLLTALLAAFRTAQRLVAPIADIARGTRAVAAGDYEQQLPVPAHADELAFLIASFNAMTRKVAQARDAAARSQQVVEEQHAYLQTVLGRLSSGVIAFDEQLQLTTSNPAAQVILRLNEEQATPLSLDALEQSYPHLMEWAALVRRQSVNHAEWRAEVTLFSNEGRQVLLCRGSRLPGTSDGIVVVFDDVTELIRAQRNAAWAEVARRLAHEIKNPLTPIQLSAERLRYKLLKKLPPDEANLIDRATTTIVQQVEAMQAMVNDFTNYARTPEMTHEPFEFDPLINDVVELYRAGPVQLQVSLQAPTVQLRGDAKRLRQVLHNLLKNASEALDKTPEGCIGITTEVDTSRDHHAVQLRIEDNGPGFTPELLERVFEPYVTSKAKGTGLGLAIVKKIIEEHGGIITADNTVRGARVTIRLPMMIHQGAPAGG</sequence>
<dbReference type="InterPro" id="IPR004358">
    <property type="entry name" value="Sig_transdc_His_kin-like_C"/>
</dbReference>
<evidence type="ECO:0000256" key="4">
    <source>
        <dbReference type="ARBA" id="ARBA00022553"/>
    </source>
</evidence>
<dbReference type="Pfam" id="PF00672">
    <property type="entry name" value="HAMP"/>
    <property type="match status" value="1"/>
</dbReference>
<evidence type="ECO:0000259" key="11">
    <source>
        <dbReference type="PROSITE" id="PS50109"/>
    </source>
</evidence>
<dbReference type="PANTHER" id="PTHR43065">
    <property type="entry name" value="SENSOR HISTIDINE KINASE"/>
    <property type="match status" value="1"/>
</dbReference>